<evidence type="ECO:0000256" key="2">
    <source>
        <dbReference type="ARBA" id="ARBA00022723"/>
    </source>
</evidence>
<accession>A0A1C0ANC4</accession>
<protein>
    <submittedName>
        <fullName evidence="4">Aldolase</fullName>
    </submittedName>
</protein>
<comment type="cofactor">
    <cofactor evidence="1">
        <name>Mg(2+)</name>
        <dbReference type="ChEBI" id="CHEBI:18420"/>
    </cofactor>
</comment>
<organism evidence="4 5">
    <name type="scientific">Tessaracoccus lapidicaptus</name>
    <dbReference type="NCBI Taxonomy" id="1427523"/>
    <lineage>
        <taxon>Bacteria</taxon>
        <taxon>Bacillati</taxon>
        <taxon>Actinomycetota</taxon>
        <taxon>Actinomycetes</taxon>
        <taxon>Propionibacteriales</taxon>
        <taxon>Propionibacteriaceae</taxon>
        <taxon>Tessaracoccus</taxon>
    </lineage>
</organism>
<name>A0A1C0ANC4_9ACTN</name>
<dbReference type="PANTHER" id="PTHR32308:SF10">
    <property type="entry name" value="CITRATE LYASE SUBUNIT BETA"/>
    <property type="match status" value="1"/>
</dbReference>
<dbReference type="InterPro" id="IPR005000">
    <property type="entry name" value="Aldolase/citrate-lyase_domain"/>
</dbReference>
<proteinExistence type="predicted"/>
<comment type="caution">
    <text evidence="4">The sequence shown here is derived from an EMBL/GenBank/DDBJ whole genome shotgun (WGS) entry which is preliminary data.</text>
</comment>
<evidence type="ECO:0000256" key="3">
    <source>
        <dbReference type="ARBA" id="ARBA00022842"/>
    </source>
</evidence>
<dbReference type="Gene3D" id="3.20.20.60">
    <property type="entry name" value="Phosphoenolpyruvate-binding domains"/>
    <property type="match status" value="1"/>
</dbReference>
<evidence type="ECO:0000313" key="4">
    <source>
        <dbReference type="EMBL" id="OCL34769.1"/>
    </source>
</evidence>
<keyword evidence="5" id="KW-1185">Reference proteome</keyword>
<dbReference type="RefSeq" id="WP_068751451.1">
    <property type="nucleotide sequence ID" value="NZ_LR214441.1"/>
</dbReference>
<dbReference type="GO" id="GO:0000287">
    <property type="term" value="F:magnesium ion binding"/>
    <property type="evidence" value="ECO:0007669"/>
    <property type="project" value="TreeGrafter"/>
</dbReference>
<evidence type="ECO:0000313" key="5">
    <source>
        <dbReference type="Proteomes" id="UP000093501"/>
    </source>
</evidence>
<reference evidence="5" key="1">
    <citation type="submission" date="2016-07" db="EMBL/GenBank/DDBJ databases">
        <authorList>
            <person name="Florea S."/>
            <person name="Webb J.S."/>
            <person name="Jaromczyk J."/>
            <person name="Schardl C.L."/>
        </authorList>
    </citation>
    <scope>NUCLEOTIDE SEQUENCE [LARGE SCALE GENOMIC DNA]</scope>
    <source>
        <strain evidence="5">IPBSL-7</strain>
    </source>
</reference>
<dbReference type="PANTHER" id="PTHR32308">
    <property type="entry name" value="LYASE BETA SUBUNIT, PUTATIVE (AFU_ORTHOLOGUE AFUA_4G13030)-RELATED"/>
    <property type="match status" value="1"/>
</dbReference>
<dbReference type="InterPro" id="IPR040442">
    <property type="entry name" value="Pyrv_kinase-like_dom_sf"/>
</dbReference>
<dbReference type="InterPro" id="IPR015813">
    <property type="entry name" value="Pyrv/PenolPyrv_kinase-like_dom"/>
</dbReference>
<gene>
    <name evidence="4" type="ORF">BCR15_03560</name>
</gene>
<sequence>MHQAAKPATFGPEFARSWLLVNATQPPRFDSAARSAADAVVLDVEDAVAPSRKDEARSNVVDWLRAGHHAWVRINGFGTEHWERDCRTLAATPNLSGVILAMVESPEHVIRTAELLPGVRIVALVETARGVQSLQQIAEARPTFRLGFGLGDYRRDTGFADDPLTLAYTRSQFTIAARGAGLPGPIDGPSVGALGVALADAAGVTTQFGMTGKICLTPEQAPIVNEILSPSVADISWARQFLRQLDAQGGEIRDGSDLPRMARARKILHLAELFGMETDEEYTDWNEPTEVHHC</sequence>
<dbReference type="Pfam" id="PF03328">
    <property type="entry name" value="HpcH_HpaI"/>
    <property type="match status" value="1"/>
</dbReference>
<dbReference type="GO" id="GO:0006107">
    <property type="term" value="P:oxaloacetate metabolic process"/>
    <property type="evidence" value="ECO:0007669"/>
    <property type="project" value="TreeGrafter"/>
</dbReference>
<dbReference type="GO" id="GO:0003824">
    <property type="term" value="F:catalytic activity"/>
    <property type="evidence" value="ECO:0007669"/>
    <property type="project" value="InterPro"/>
</dbReference>
<dbReference type="AlphaFoldDB" id="A0A1C0ANC4"/>
<evidence type="ECO:0000256" key="1">
    <source>
        <dbReference type="ARBA" id="ARBA00001946"/>
    </source>
</evidence>
<dbReference type="PIRSF" id="PIRSF015582">
    <property type="entry name" value="Cit_lyase_B"/>
    <property type="match status" value="1"/>
</dbReference>
<keyword evidence="2" id="KW-0479">Metal-binding</keyword>
<dbReference type="EMBL" id="MBQD01000020">
    <property type="protein sequence ID" value="OCL34769.1"/>
    <property type="molecule type" value="Genomic_DNA"/>
</dbReference>
<dbReference type="SUPFAM" id="SSF51621">
    <property type="entry name" value="Phosphoenolpyruvate/pyruvate domain"/>
    <property type="match status" value="1"/>
</dbReference>
<dbReference type="InterPro" id="IPR011206">
    <property type="entry name" value="Citrate_lyase_beta/mcl1/mcl2"/>
</dbReference>
<keyword evidence="3" id="KW-0460">Magnesium</keyword>
<dbReference type="Proteomes" id="UP000093501">
    <property type="component" value="Unassembled WGS sequence"/>
</dbReference>